<feature type="compositionally biased region" description="Gly residues" evidence="8">
    <location>
        <begin position="40"/>
        <end position="50"/>
    </location>
</feature>
<dbReference type="FunFam" id="2.60.40.10:FF:000062">
    <property type="entry name" value="Myosin-binding protein C, slow type"/>
    <property type="match status" value="1"/>
</dbReference>
<dbReference type="GeneTree" id="ENSGT00940000160092"/>
<dbReference type="InterPro" id="IPR040849">
    <property type="entry name" value="MyBP-C_THB"/>
</dbReference>
<feature type="compositionally biased region" description="Basic and acidic residues" evidence="8">
    <location>
        <begin position="51"/>
        <end position="61"/>
    </location>
</feature>
<protein>
    <recommendedName>
        <fullName evidence="13">Myosin binding protein C, fast type</fullName>
    </recommendedName>
</protein>
<reference evidence="11" key="1">
    <citation type="submission" date="2025-08" db="UniProtKB">
        <authorList>
            <consortium name="Ensembl"/>
        </authorList>
    </citation>
    <scope>IDENTIFICATION</scope>
</reference>
<dbReference type="FunFam" id="2.60.40.10:FF:000225">
    <property type="entry name" value="Myosin-binding protein C, cardiac-type"/>
    <property type="match status" value="1"/>
</dbReference>
<evidence type="ECO:0000313" key="11">
    <source>
        <dbReference type="Ensembl" id="ENSTGUP00000024745.1"/>
    </source>
</evidence>
<proteinExistence type="inferred from homology"/>
<evidence type="ECO:0000256" key="3">
    <source>
        <dbReference type="ARBA" id="ARBA00022889"/>
    </source>
</evidence>
<feature type="domain" description="Fibronectin type-III" evidence="10">
    <location>
        <begin position="786"/>
        <end position="882"/>
    </location>
</feature>
<evidence type="ECO:0000256" key="2">
    <source>
        <dbReference type="ARBA" id="ARBA00022737"/>
    </source>
</evidence>
<dbReference type="InterPro" id="IPR003599">
    <property type="entry name" value="Ig_sub"/>
</dbReference>
<accession>A0A674GQQ7</accession>
<dbReference type="CDD" id="cd00063">
    <property type="entry name" value="FN3"/>
    <property type="match status" value="3"/>
</dbReference>
<dbReference type="Pfam" id="PF07679">
    <property type="entry name" value="I-set"/>
    <property type="match status" value="6"/>
</dbReference>
<evidence type="ECO:0000256" key="1">
    <source>
        <dbReference type="ARBA" id="ARBA00022433"/>
    </source>
</evidence>
<dbReference type="InParanoid" id="A0A674GQQ7"/>
<evidence type="ECO:0000259" key="10">
    <source>
        <dbReference type="PROSITE" id="PS50853"/>
    </source>
</evidence>
<dbReference type="GO" id="GO:0032982">
    <property type="term" value="C:myosin filament"/>
    <property type="evidence" value="ECO:0007669"/>
    <property type="project" value="UniProtKB-KW"/>
</dbReference>
<dbReference type="PANTHER" id="PTHR13817:SF17">
    <property type="entry name" value="MYOSIN-BINDING PROTEIN C, FAST-TYPE"/>
    <property type="match status" value="1"/>
</dbReference>
<dbReference type="GO" id="GO:0031430">
    <property type="term" value="C:M band"/>
    <property type="evidence" value="ECO:0007669"/>
    <property type="project" value="TreeGrafter"/>
</dbReference>
<reference evidence="11" key="2">
    <citation type="submission" date="2025-09" db="UniProtKB">
        <authorList>
            <consortium name="Ensembl"/>
        </authorList>
    </citation>
    <scope>IDENTIFICATION</scope>
</reference>
<dbReference type="FunFam" id="2.60.40.10:FF:000031">
    <property type="entry name" value="Myosin-binding protein C, slow type"/>
    <property type="match status" value="1"/>
</dbReference>
<dbReference type="FunCoup" id="A0A674GQQ7">
    <property type="interactions" value="1"/>
</dbReference>
<keyword evidence="4" id="KW-0514">Muscle protein</keyword>
<dbReference type="InterPro" id="IPR050964">
    <property type="entry name" value="Striated_Muscle_Regulatory"/>
</dbReference>
<dbReference type="FunFam" id="2.60.40.10:FF:000081">
    <property type="entry name" value="Myosin-binding protein C, slow type"/>
    <property type="match status" value="1"/>
</dbReference>
<evidence type="ECO:0000256" key="4">
    <source>
        <dbReference type="ARBA" id="ARBA00023179"/>
    </source>
</evidence>
<evidence type="ECO:0000256" key="6">
    <source>
        <dbReference type="ARBA" id="ARBA00023319"/>
    </source>
</evidence>
<evidence type="ECO:0000256" key="5">
    <source>
        <dbReference type="ARBA" id="ARBA00023203"/>
    </source>
</evidence>
<keyword evidence="2" id="KW-0677">Repeat</keyword>
<keyword evidence="12" id="KW-1185">Reference proteome</keyword>
<feature type="domain" description="Ig-like" evidence="9">
    <location>
        <begin position="377"/>
        <end position="472"/>
    </location>
</feature>
<dbReference type="FunFam" id="2.60.40.10:FF:000060">
    <property type="entry name" value="Myosin-binding protein C, slow type"/>
    <property type="match status" value="1"/>
</dbReference>
<feature type="domain" description="Fibronectin type-III" evidence="10">
    <location>
        <begin position="884"/>
        <end position="979"/>
    </location>
</feature>
<dbReference type="OMA" id="RTHKLMI"/>
<feature type="domain" description="Ig-like" evidence="9">
    <location>
        <begin position="1190"/>
        <end position="1273"/>
    </location>
</feature>
<dbReference type="InterPro" id="IPR036116">
    <property type="entry name" value="FN3_sf"/>
</dbReference>
<dbReference type="InterPro" id="IPR003598">
    <property type="entry name" value="Ig_sub2"/>
</dbReference>
<dbReference type="InterPro" id="IPR013098">
    <property type="entry name" value="Ig_I-set"/>
</dbReference>
<dbReference type="PROSITE" id="PS50853">
    <property type="entry name" value="FN3"/>
    <property type="match status" value="3"/>
</dbReference>
<dbReference type="Gene3D" id="2.60.40.10">
    <property type="entry name" value="Immunoglobulins"/>
    <property type="match status" value="9"/>
</dbReference>
<name>A0A674GQQ7_TAEGU</name>
<evidence type="ECO:0000256" key="8">
    <source>
        <dbReference type="SAM" id="MobiDB-lite"/>
    </source>
</evidence>
<dbReference type="PROSITE" id="PS50835">
    <property type="entry name" value="IG_LIKE"/>
    <property type="match status" value="4"/>
</dbReference>
<dbReference type="FunFam" id="2.60.40.10:FF:000326">
    <property type="entry name" value="Myosin-binding protein C, cardiac-type"/>
    <property type="match status" value="1"/>
</dbReference>
<feature type="compositionally biased region" description="Basic residues" evidence="8">
    <location>
        <begin position="78"/>
        <end position="180"/>
    </location>
</feature>
<dbReference type="Pfam" id="PF00041">
    <property type="entry name" value="fn3"/>
    <property type="match status" value="3"/>
</dbReference>
<feature type="compositionally biased region" description="Acidic residues" evidence="8">
    <location>
        <begin position="183"/>
        <end position="318"/>
    </location>
</feature>
<feature type="region of interest" description="Disordered" evidence="8">
    <location>
        <begin position="1"/>
        <end position="332"/>
    </location>
</feature>
<evidence type="ECO:0008006" key="13">
    <source>
        <dbReference type="Google" id="ProtNLM"/>
    </source>
</evidence>
<dbReference type="CDD" id="cd05748">
    <property type="entry name" value="Ig_Titin_like"/>
    <property type="match status" value="1"/>
</dbReference>
<dbReference type="GO" id="GO:0007155">
    <property type="term" value="P:cell adhesion"/>
    <property type="evidence" value="ECO:0007669"/>
    <property type="project" value="UniProtKB-KW"/>
</dbReference>
<evidence type="ECO:0000259" key="9">
    <source>
        <dbReference type="PROSITE" id="PS50835"/>
    </source>
</evidence>
<feature type="domain" description="Fibronectin type-III" evidence="10">
    <location>
        <begin position="1079"/>
        <end position="1174"/>
    </location>
</feature>
<dbReference type="Ensembl" id="ENSTGUT00000035442.1">
    <property type="protein sequence ID" value="ENSTGUP00000024745.1"/>
    <property type="gene ID" value="ENSTGUG00000025022.1"/>
</dbReference>
<sequence length="1318" mass="150433">MEEEEEKEEDEERGGGGRRGRAGGRGRTGGGGRRGRRAGGRGGRAGGRGRGGGEGEGERGGGRGRAGGGDGGGGGRKGGGRRERRRRKKRKSRRKRKGRRRKKGRRKRKGRRRRKKRRKGSRRKRRRRKRERKGRRERRRRRKRNWRKRRRRKRKKRKKSRRKRRRWRRGKMRKRRKKRRSEGEEEEEEEEEQQEEEEEEEEEGQEEEEEEEEEQQEEEEEVKEEKEEEEEEGQEEEMEEGEDEEEEEEQEEEEGQEEDEEEEEGQEEEEEEGQEETDEDEDDEEDEDEDKSDEEEEDEDEDEDDKDKDDEDEDEDEDRNGVKKKKKDEEEDTIPPEIWELLKGVTKKSEYERIAFQYGITDLRGMLKRLKKIKVEPKKSEAFIRKLDPAYQVDKGNKIRLMVELSNPDLPLKWYKNGQLIKPSNKYVFENVGLKRILTINKCSLADDAAYECRVNDEKSFTEVFVKEPPVTIVRGPEDQQVVVGERVVLEAEVSEEGAQVMWTKDGVELTREETFKYRFKKDGKKHFLILNEATKEDTGRYRIMTNGGEAEAEVIVEEKQLEVLQGIADLTVQAAEQAVFKCEVSDEKVTGRWFKNGVEVRPSKRIHISHTGRIHKLVIDDVRPEDEGDYTFVPDGFALTLSAKLNFLEIKVEYVPKQEPPKIHLDCSGRDSENTLVVVAGNKLRLDVPISGEPLPTVTWSKDGKVRSPGHTWVSPVSPVCHLCHLCEFSAAEGRARLEAKHGLSSFVIESAERADEGRYEIRVTNPAGEDTAAITIRVVDVPDPPEAVRVTQVGEDWAVLVWEPPKFDGGQPVTGYLVERKKKGSHRWMKLNFEVLPALTFESTRMIEGVLYEMRVFAVNAIGVSAPSLNTPPFMPIAPTSEPTHLALEDVTDTTATLKWRPPERVGAGGIDGYLVEWCREGDSTWTPANTELVERCGLTVRGLPTGEKLLFRVVGVNIAGRSPPATMAQPVTIREIVERPKIRLPRHLRQTYVRKVGEQVNLVIPFQGKPRPQVTWTKEGGALGEDVHVRTSDRDTVFFIRAAARGHSGRYGLSVRIEGMEDTAEMRLRIVERPGPPRKVQVKEVWGFNALVEWEPPEDDGNAEITGYTIMKADKRTMEWFTVYEHNRPLRCTASELVMGNEYLFKVFSENLCGLSEKPGLSSNTAVIPKAGTPKFGYQEHDFRSAPQFLTPLVDRSAVAGYSTALNCAVRGHPKPKVVWLKNQVAIGEDPKFLARHSQGVLTLLIRKPGPFDGGTYTCRAVNELGEALTECRFGGVPQNFGGTLGGVPDFWGELKPPQHVSFPPQCLSDGDEKW</sequence>
<feature type="domain" description="Ig-like" evidence="9">
    <location>
        <begin position="662"/>
        <end position="777"/>
    </location>
</feature>
<dbReference type="SUPFAM" id="SSF49265">
    <property type="entry name" value="Fibronectin type III"/>
    <property type="match status" value="2"/>
</dbReference>
<dbReference type="InterPro" id="IPR007110">
    <property type="entry name" value="Ig-like_dom"/>
</dbReference>
<dbReference type="FunFam" id="2.60.40.10:FF:000070">
    <property type="entry name" value="Myosin-binding protein C, slow type"/>
    <property type="match status" value="1"/>
</dbReference>
<comment type="similarity">
    <text evidence="7">Belongs to the immunoglobulin superfamily. MyBP family.</text>
</comment>
<feature type="domain" description="Ig-like" evidence="9">
    <location>
        <begin position="560"/>
        <end position="632"/>
    </location>
</feature>
<keyword evidence="3" id="KW-0130">Cell adhesion</keyword>
<dbReference type="SUPFAM" id="SSF48726">
    <property type="entry name" value="Immunoglobulin"/>
    <property type="match status" value="6"/>
</dbReference>
<dbReference type="FunFam" id="2.60.40.10:FF:000085">
    <property type="entry name" value="Myosin-binding protein C, slow type"/>
    <property type="match status" value="1"/>
</dbReference>
<evidence type="ECO:0000313" key="12">
    <source>
        <dbReference type="Proteomes" id="UP000007754"/>
    </source>
</evidence>
<dbReference type="GO" id="GO:0003779">
    <property type="term" value="F:actin binding"/>
    <property type="evidence" value="ECO:0007669"/>
    <property type="project" value="UniProtKB-KW"/>
</dbReference>
<dbReference type="InterPro" id="IPR013783">
    <property type="entry name" value="Ig-like_fold"/>
</dbReference>
<keyword evidence="6" id="KW-0393">Immunoglobulin domain</keyword>
<dbReference type="SMART" id="SM00060">
    <property type="entry name" value="FN3"/>
    <property type="match status" value="3"/>
</dbReference>
<keyword evidence="1" id="KW-0787">Thick filament</keyword>
<dbReference type="SMART" id="SM00409">
    <property type="entry name" value="IG"/>
    <property type="match status" value="6"/>
</dbReference>
<feature type="compositionally biased region" description="Acidic residues" evidence="8">
    <location>
        <begin position="1"/>
        <end position="12"/>
    </location>
</feature>
<dbReference type="PANTHER" id="PTHR13817">
    <property type="entry name" value="TITIN"/>
    <property type="match status" value="1"/>
</dbReference>
<feature type="compositionally biased region" description="Gly residues" evidence="8">
    <location>
        <begin position="63"/>
        <end position="77"/>
    </location>
</feature>
<dbReference type="CDD" id="cd00096">
    <property type="entry name" value="Ig"/>
    <property type="match status" value="1"/>
</dbReference>
<dbReference type="SMART" id="SM00408">
    <property type="entry name" value="IGc2"/>
    <property type="match status" value="5"/>
</dbReference>
<dbReference type="GO" id="GO:0045214">
    <property type="term" value="P:sarcomere organization"/>
    <property type="evidence" value="ECO:0007669"/>
    <property type="project" value="TreeGrafter"/>
</dbReference>
<dbReference type="Pfam" id="PF18362">
    <property type="entry name" value="THB"/>
    <property type="match status" value="1"/>
</dbReference>
<evidence type="ECO:0000256" key="7">
    <source>
        <dbReference type="ARBA" id="ARBA00038352"/>
    </source>
</evidence>
<dbReference type="InterPro" id="IPR036179">
    <property type="entry name" value="Ig-like_dom_sf"/>
</dbReference>
<dbReference type="InterPro" id="IPR003961">
    <property type="entry name" value="FN3_dom"/>
</dbReference>
<dbReference type="Proteomes" id="UP000007754">
    <property type="component" value="Unplaced"/>
</dbReference>
<keyword evidence="5" id="KW-0009">Actin-binding</keyword>
<organism evidence="11 12">
    <name type="scientific">Taeniopygia guttata</name>
    <name type="common">Zebra finch</name>
    <name type="synonym">Poephila guttata</name>
    <dbReference type="NCBI Taxonomy" id="59729"/>
    <lineage>
        <taxon>Eukaryota</taxon>
        <taxon>Metazoa</taxon>
        <taxon>Chordata</taxon>
        <taxon>Craniata</taxon>
        <taxon>Vertebrata</taxon>
        <taxon>Euteleostomi</taxon>
        <taxon>Archelosauria</taxon>
        <taxon>Archosauria</taxon>
        <taxon>Dinosauria</taxon>
        <taxon>Saurischia</taxon>
        <taxon>Theropoda</taxon>
        <taxon>Coelurosauria</taxon>
        <taxon>Aves</taxon>
        <taxon>Neognathae</taxon>
        <taxon>Neoaves</taxon>
        <taxon>Telluraves</taxon>
        <taxon>Australaves</taxon>
        <taxon>Passeriformes</taxon>
        <taxon>Passeroidea</taxon>
        <taxon>Estrildidae</taxon>
        <taxon>Estrildinae</taxon>
        <taxon>Taeniopygia</taxon>
    </lineage>
</organism>